<keyword evidence="9" id="KW-1185">Reference proteome</keyword>
<keyword evidence="8" id="KW-0328">Glycosyltransferase</keyword>
<feature type="transmembrane region" description="Helical" evidence="7">
    <location>
        <begin position="203"/>
        <end position="227"/>
    </location>
</feature>
<dbReference type="Proteomes" id="UP000004757">
    <property type="component" value="Unassembled WGS sequence"/>
</dbReference>
<proteinExistence type="inferred from homology"/>
<evidence type="ECO:0000256" key="4">
    <source>
        <dbReference type="ARBA" id="ARBA00022692"/>
    </source>
</evidence>
<dbReference type="PANTHER" id="PTHR30589">
    <property type="entry name" value="PROLIPOPROTEIN DIACYLGLYCERYL TRANSFERASE"/>
    <property type="match status" value="1"/>
</dbReference>
<dbReference type="EC" id="2.5.1.145" evidence="7"/>
<comment type="similarity">
    <text evidence="1 7">Belongs to the Lgt family.</text>
</comment>
<dbReference type="Pfam" id="PF01790">
    <property type="entry name" value="LGT"/>
    <property type="match status" value="1"/>
</dbReference>
<feature type="transmembrane region" description="Helical" evidence="7">
    <location>
        <begin position="30"/>
        <end position="50"/>
    </location>
</feature>
<dbReference type="HAMAP" id="MF_01147">
    <property type="entry name" value="Lgt"/>
    <property type="match status" value="1"/>
</dbReference>
<comment type="subcellular location">
    <subcellularLocation>
        <location evidence="7">Cell membrane</location>
        <topology evidence="7">Multi-pass membrane protein</topology>
    </subcellularLocation>
</comment>
<dbReference type="STRING" id="747682.MALL_0629"/>
<dbReference type="UniPathway" id="UPA00664"/>
<dbReference type="OrthoDB" id="871140at2"/>
<dbReference type="AlphaFoldDB" id="D4XVF3"/>
<keyword evidence="4 7" id="KW-0812">Transmembrane</keyword>
<sequence length="328" mass="38286">MQTPTWIPEFAFKSGDSAILFSIGSYQFHLYSLMIMMGILASILTITFFWTREKYKSEVFLTLILITVPMSIFGSRLGYVIEELIYSPNPFAGSAWYAAWDGGLSIQGGIILAATCDLIYVYFNRHIVDVRKCISYIIPTILIGQFVGRWGNYANHEVYGKIDWTGNSSLIFGKSFAQNMFIIDSFSEQLLGKNQGAFRYPLFLYEGLANLVGYILIVWIFNLFGIFKPGSTSGFYFIWYGLVRLAMEPLRQESFAIYSITALLFIILGTIIFIYYEFWCRVEYKKVWNKYYFEYSYVREEEYLKWVDRTNIKNIIKRKMNERTTQII</sequence>
<comment type="caution">
    <text evidence="8">The sequence shown here is derived from an EMBL/GenBank/DDBJ whole genome shotgun (WGS) entry which is preliminary data.</text>
</comment>
<dbReference type="NCBIfam" id="TIGR00544">
    <property type="entry name" value="lgt"/>
    <property type="match status" value="1"/>
</dbReference>
<dbReference type="eggNOG" id="COG0682">
    <property type="taxonomic scope" value="Bacteria"/>
</dbReference>
<evidence type="ECO:0000313" key="8">
    <source>
        <dbReference type="EMBL" id="EFF41659.1"/>
    </source>
</evidence>
<evidence type="ECO:0000256" key="2">
    <source>
        <dbReference type="ARBA" id="ARBA00022475"/>
    </source>
</evidence>
<reference evidence="8 9" key="1">
    <citation type="submission" date="2010-03" db="EMBL/GenBank/DDBJ databases">
        <authorList>
            <person name="Glass J.I."/>
            <person name="Benders G.A."/>
            <person name="Durkin A.S."/>
            <person name="Farmerie W.G."/>
            <person name="Hlavinka K."/>
            <person name="Hostetler J."/>
            <person name="Jackson J."/>
            <person name="May M.A."/>
            <person name="Miller R.H."/>
            <person name="Paralanov V."/>
            <person name="Radune D."/>
            <person name="Szczypinski B."/>
            <person name="Brown D.R."/>
        </authorList>
    </citation>
    <scope>NUCLEOTIDE SEQUENCE [LARGE SCALE GENOMIC DNA]</scope>
    <source>
        <strain evidence="8 9">A21JP2</strain>
    </source>
</reference>
<dbReference type="GO" id="GO:0005886">
    <property type="term" value="C:plasma membrane"/>
    <property type="evidence" value="ECO:0007669"/>
    <property type="project" value="UniProtKB-SubCell"/>
</dbReference>
<dbReference type="GO" id="GO:0042158">
    <property type="term" value="P:lipoprotein biosynthetic process"/>
    <property type="evidence" value="ECO:0007669"/>
    <property type="project" value="UniProtKB-UniRule"/>
</dbReference>
<keyword evidence="3 7" id="KW-0808">Transferase</keyword>
<dbReference type="GO" id="GO:0008961">
    <property type="term" value="F:phosphatidylglycerol-prolipoprotein diacylglyceryl transferase activity"/>
    <property type="evidence" value="ECO:0007669"/>
    <property type="project" value="UniProtKB-UniRule"/>
</dbReference>
<gene>
    <name evidence="7 8" type="primary">lgt</name>
    <name evidence="8" type="ORF">MALL_0629</name>
</gene>
<dbReference type="RefSeq" id="WP_005683362.1">
    <property type="nucleotide sequence ID" value="NZ_ADNC01000007.1"/>
</dbReference>
<comment type="function">
    <text evidence="7">Catalyzes the transfer of the diacylglyceryl group from phosphatidylglycerol to the sulfhydryl group of the N-terminal cysteine of a prolipoprotein, the first step in the formation of mature lipoproteins.</text>
</comment>
<evidence type="ECO:0000256" key="3">
    <source>
        <dbReference type="ARBA" id="ARBA00022679"/>
    </source>
</evidence>
<evidence type="ECO:0000256" key="7">
    <source>
        <dbReference type="HAMAP-Rule" id="MF_01147"/>
    </source>
</evidence>
<keyword evidence="8" id="KW-0449">Lipoprotein</keyword>
<feature type="transmembrane region" description="Helical" evidence="7">
    <location>
        <begin position="255"/>
        <end position="276"/>
    </location>
</feature>
<dbReference type="PANTHER" id="PTHR30589:SF0">
    <property type="entry name" value="PHOSPHATIDYLGLYCEROL--PROLIPOPROTEIN DIACYLGLYCERYL TRANSFERASE"/>
    <property type="match status" value="1"/>
</dbReference>
<keyword evidence="5 7" id="KW-1133">Transmembrane helix</keyword>
<dbReference type="InterPro" id="IPR001640">
    <property type="entry name" value="Lgt"/>
</dbReference>
<evidence type="ECO:0000256" key="1">
    <source>
        <dbReference type="ARBA" id="ARBA00007150"/>
    </source>
</evidence>
<evidence type="ECO:0000256" key="6">
    <source>
        <dbReference type="ARBA" id="ARBA00023136"/>
    </source>
</evidence>
<organism evidence="8 9">
    <name type="scientific">Mycoplasmopsis alligatoris A21JP2</name>
    <dbReference type="NCBI Taxonomy" id="747682"/>
    <lineage>
        <taxon>Bacteria</taxon>
        <taxon>Bacillati</taxon>
        <taxon>Mycoplasmatota</taxon>
        <taxon>Mycoplasmoidales</taxon>
        <taxon>Metamycoplasmataceae</taxon>
        <taxon>Mycoplasmopsis</taxon>
    </lineage>
</organism>
<keyword evidence="2 7" id="KW-1003">Cell membrane</keyword>
<comment type="catalytic activity">
    <reaction evidence="7">
        <text>L-cysteinyl-[prolipoprotein] + a 1,2-diacyl-sn-glycero-3-phospho-(1'-sn-glycerol) = an S-1,2-diacyl-sn-glyceryl-L-cysteinyl-[prolipoprotein] + sn-glycerol 1-phosphate + H(+)</text>
        <dbReference type="Rhea" id="RHEA:56712"/>
        <dbReference type="Rhea" id="RHEA-COMP:14679"/>
        <dbReference type="Rhea" id="RHEA-COMP:14680"/>
        <dbReference type="ChEBI" id="CHEBI:15378"/>
        <dbReference type="ChEBI" id="CHEBI:29950"/>
        <dbReference type="ChEBI" id="CHEBI:57685"/>
        <dbReference type="ChEBI" id="CHEBI:64716"/>
        <dbReference type="ChEBI" id="CHEBI:140658"/>
        <dbReference type="EC" id="2.5.1.145"/>
    </reaction>
</comment>
<evidence type="ECO:0000256" key="5">
    <source>
        <dbReference type="ARBA" id="ARBA00022989"/>
    </source>
</evidence>
<feature type="transmembrane region" description="Helical" evidence="7">
    <location>
        <begin position="59"/>
        <end position="81"/>
    </location>
</feature>
<evidence type="ECO:0000313" key="9">
    <source>
        <dbReference type="Proteomes" id="UP000004757"/>
    </source>
</evidence>
<dbReference type="PROSITE" id="PS01311">
    <property type="entry name" value="LGT"/>
    <property type="match status" value="1"/>
</dbReference>
<comment type="pathway">
    <text evidence="7">Protein modification; lipoprotein biosynthesis (diacylglyceryl transfer).</text>
</comment>
<protein>
    <recommendedName>
        <fullName evidence="7">Phosphatidylglycerol--prolipoprotein diacylglyceryl transferase</fullName>
        <ecNumber evidence="7">2.5.1.145</ecNumber>
    </recommendedName>
</protein>
<feature type="binding site" evidence="7">
    <location>
        <position position="149"/>
    </location>
    <ligand>
        <name>a 1,2-diacyl-sn-glycero-3-phospho-(1'-sn-glycerol)</name>
        <dbReference type="ChEBI" id="CHEBI:64716"/>
    </ligand>
</feature>
<accession>D4XVF3</accession>
<feature type="transmembrane region" description="Helical" evidence="7">
    <location>
        <begin position="104"/>
        <end position="123"/>
    </location>
</feature>
<name>D4XVF3_9BACT</name>
<dbReference type="EMBL" id="ADNC01000007">
    <property type="protein sequence ID" value="EFF41659.1"/>
    <property type="molecule type" value="Genomic_DNA"/>
</dbReference>
<keyword evidence="6 7" id="KW-0472">Membrane</keyword>